<dbReference type="AlphaFoldDB" id="A0AAE2SWF8"/>
<dbReference type="InterPro" id="IPR002938">
    <property type="entry name" value="FAD-bd"/>
</dbReference>
<dbReference type="EMBL" id="JACIGO010000002">
    <property type="protein sequence ID" value="MBB4290455.1"/>
    <property type="molecule type" value="Genomic_DNA"/>
</dbReference>
<dbReference type="Proteomes" id="UP000538507">
    <property type="component" value="Unassembled WGS sequence"/>
</dbReference>
<gene>
    <name evidence="2" type="ORF">GGE16_002495</name>
</gene>
<dbReference type="Gene3D" id="3.50.50.60">
    <property type="entry name" value="FAD/NAD(P)-binding domain"/>
    <property type="match status" value="1"/>
</dbReference>
<sequence length="164" mass="18383">MTLRISIKAPCSSRNFSLICVTLAIELARRGVSFRLIEKLNDPFRGSHGKGIQPRTQEVFEDLGILDRIVALGGVYPRQREYRVDGSFAESDVVPHEEPTAAEPYHLALMAPQFLTEGVMRERLLELGHRPEFGCELIGFEQDETVVTARLRGPYGEETTTPTP</sequence>
<organism evidence="2 3">
    <name type="scientific">Rhizobium leguminosarum</name>
    <dbReference type="NCBI Taxonomy" id="384"/>
    <lineage>
        <taxon>Bacteria</taxon>
        <taxon>Pseudomonadati</taxon>
        <taxon>Pseudomonadota</taxon>
        <taxon>Alphaproteobacteria</taxon>
        <taxon>Hyphomicrobiales</taxon>
        <taxon>Rhizobiaceae</taxon>
        <taxon>Rhizobium/Agrobacterium group</taxon>
        <taxon>Rhizobium</taxon>
    </lineage>
</organism>
<evidence type="ECO:0000313" key="2">
    <source>
        <dbReference type="EMBL" id="MBB4290455.1"/>
    </source>
</evidence>
<accession>A0AAE2SWF8</accession>
<proteinExistence type="predicted"/>
<dbReference type="GO" id="GO:0071949">
    <property type="term" value="F:FAD binding"/>
    <property type="evidence" value="ECO:0007669"/>
    <property type="project" value="InterPro"/>
</dbReference>
<dbReference type="Pfam" id="PF01494">
    <property type="entry name" value="FAD_binding_3"/>
    <property type="match status" value="1"/>
</dbReference>
<reference evidence="2 3" key="1">
    <citation type="submission" date="2020-08" db="EMBL/GenBank/DDBJ databases">
        <title>Genomic Encyclopedia of Type Strains, Phase IV (KMG-V): Genome sequencing to study the core and pangenomes of soil and plant-associated prokaryotes.</title>
        <authorList>
            <person name="Whitman W."/>
        </authorList>
    </citation>
    <scope>NUCLEOTIDE SEQUENCE [LARGE SCALE GENOMIC DNA]</scope>
    <source>
        <strain evidence="2 3">SEMIA 415</strain>
    </source>
</reference>
<feature type="domain" description="FAD-binding" evidence="1">
    <location>
        <begin position="22"/>
        <end position="159"/>
    </location>
</feature>
<evidence type="ECO:0000259" key="1">
    <source>
        <dbReference type="Pfam" id="PF01494"/>
    </source>
</evidence>
<protein>
    <submittedName>
        <fullName evidence="2">2-polyprenyl-6-methoxyphenol hydroxylase-like FAD-dependent oxidoreductase</fullName>
    </submittedName>
</protein>
<dbReference type="SUPFAM" id="SSF51905">
    <property type="entry name" value="FAD/NAD(P)-binding domain"/>
    <property type="match status" value="1"/>
</dbReference>
<dbReference type="InterPro" id="IPR036188">
    <property type="entry name" value="FAD/NAD-bd_sf"/>
</dbReference>
<comment type="caution">
    <text evidence="2">The sequence shown here is derived from an EMBL/GenBank/DDBJ whole genome shotgun (WGS) entry which is preliminary data.</text>
</comment>
<evidence type="ECO:0000313" key="3">
    <source>
        <dbReference type="Proteomes" id="UP000538507"/>
    </source>
</evidence>
<name>A0AAE2SWF8_RHILE</name>